<dbReference type="PANTHER" id="PTHR48081:SF30">
    <property type="entry name" value="ACETYL-HYDROLASE LIPR-RELATED"/>
    <property type="match status" value="1"/>
</dbReference>
<dbReference type="Proteomes" id="UP000478837">
    <property type="component" value="Unassembled WGS sequence"/>
</dbReference>
<dbReference type="InterPro" id="IPR050300">
    <property type="entry name" value="GDXG_lipolytic_enzyme"/>
</dbReference>
<dbReference type="RefSeq" id="WP_163110845.1">
    <property type="nucleotide sequence ID" value="NZ_JAAAWP010000003.1"/>
</dbReference>
<comment type="similarity">
    <text evidence="1">Belongs to the 'GDXG' lipolytic enzyme family.</text>
</comment>
<dbReference type="AlphaFoldDB" id="A0A6L9MSZ1"/>
<evidence type="ECO:0000256" key="1">
    <source>
        <dbReference type="ARBA" id="ARBA00010515"/>
    </source>
</evidence>
<evidence type="ECO:0000259" key="3">
    <source>
        <dbReference type="Pfam" id="PF07859"/>
    </source>
</evidence>
<dbReference type="SUPFAM" id="SSF53474">
    <property type="entry name" value="alpha/beta-Hydrolases"/>
    <property type="match status" value="1"/>
</dbReference>
<evidence type="ECO:0000313" key="4">
    <source>
        <dbReference type="EMBL" id="NDW21055.1"/>
    </source>
</evidence>
<protein>
    <submittedName>
        <fullName evidence="4">Alpha/beta hydrolase fold domain-containing protein</fullName>
    </submittedName>
</protein>
<reference evidence="4 5" key="1">
    <citation type="submission" date="2020-01" db="EMBL/GenBank/DDBJ databases">
        <title>Genomes of bacteria type strains.</title>
        <authorList>
            <person name="Chen J."/>
            <person name="Zhu S."/>
            <person name="Yang J."/>
        </authorList>
    </citation>
    <scope>NUCLEOTIDE SEQUENCE [LARGE SCALE GENOMIC DNA]</scope>
    <source>
        <strain evidence="4 5">LMG 22958</strain>
    </source>
</reference>
<gene>
    <name evidence="4" type="ORF">GTW09_05950</name>
</gene>
<dbReference type="Pfam" id="PF07859">
    <property type="entry name" value="Abhydrolase_3"/>
    <property type="match status" value="1"/>
</dbReference>
<dbReference type="EMBL" id="JAAAWP010000003">
    <property type="protein sequence ID" value="NDW21055.1"/>
    <property type="molecule type" value="Genomic_DNA"/>
</dbReference>
<keyword evidence="5" id="KW-1185">Reference proteome</keyword>
<dbReference type="Gene3D" id="3.40.50.1820">
    <property type="entry name" value="alpha/beta hydrolase"/>
    <property type="match status" value="1"/>
</dbReference>
<organism evidence="4 5">
    <name type="scientific">Alteromonas hispanica</name>
    <dbReference type="NCBI Taxonomy" id="315421"/>
    <lineage>
        <taxon>Bacteria</taxon>
        <taxon>Pseudomonadati</taxon>
        <taxon>Pseudomonadota</taxon>
        <taxon>Gammaproteobacteria</taxon>
        <taxon>Alteromonadales</taxon>
        <taxon>Alteromonadaceae</taxon>
        <taxon>Alteromonas/Salinimonas group</taxon>
        <taxon>Alteromonas</taxon>
    </lineage>
</organism>
<evidence type="ECO:0000256" key="2">
    <source>
        <dbReference type="ARBA" id="ARBA00022801"/>
    </source>
</evidence>
<evidence type="ECO:0000313" key="5">
    <source>
        <dbReference type="Proteomes" id="UP000478837"/>
    </source>
</evidence>
<proteinExistence type="inferred from homology"/>
<comment type="caution">
    <text evidence="4">The sequence shown here is derived from an EMBL/GenBank/DDBJ whole genome shotgun (WGS) entry which is preliminary data.</text>
</comment>
<dbReference type="GO" id="GO:0004806">
    <property type="term" value="F:triacylglycerol lipase activity"/>
    <property type="evidence" value="ECO:0007669"/>
    <property type="project" value="TreeGrafter"/>
</dbReference>
<dbReference type="InterPro" id="IPR013094">
    <property type="entry name" value="AB_hydrolase_3"/>
</dbReference>
<name>A0A6L9MSZ1_9ALTE</name>
<keyword evidence="2 4" id="KW-0378">Hydrolase</keyword>
<dbReference type="PANTHER" id="PTHR48081">
    <property type="entry name" value="AB HYDROLASE SUPERFAMILY PROTEIN C4A8.06C"/>
    <property type="match status" value="1"/>
</dbReference>
<accession>A0A6L9MSZ1</accession>
<sequence length="330" mass="36489">MSKETNSKPFSQRRYASIPNAISSEMQLVVEQFPSLSLDTVKSDVPANIEAWRDRIHAVNSRQKKKVKAMRKQFNVSVELLSIVGVTVRKITPKTINERFQNKVYIDFHGGAYVFFSGLVSIEEGILIADRLGIVVYSVDYRMPPSSPFPAALNDACAVYDELRNEYGSNRIFIGGTSAGGGLTLALLQQLKQQDKPLPVGVYLGTPWADLSNTSDSLLINEEADRVLVSYEGSLSAAAQLYAGSHSLTHPSVSPLYGNFDGLPPTILVSGTRDLFLSDTVRVNRKLREHAITTQLEVFEGMSHAMYLIGHNTPESLAVYAEIKQFFLKI</sequence>
<feature type="domain" description="Alpha/beta hydrolase fold-3" evidence="3">
    <location>
        <begin position="106"/>
        <end position="307"/>
    </location>
</feature>
<dbReference type="InterPro" id="IPR029058">
    <property type="entry name" value="AB_hydrolase_fold"/>
</dbReference>